<comment type="similarity">
    <text evidence="1">Belongs to the enoyl-CoA hydratase/isomerase family.</text>
</comment>
<keyword evidence="2" id="KW-0456">Lyase</keyword>
<sequence>MSIITTERQGPIAILRLNRPDLMNALGAPGDGEAIQAACAALNADLAVRCVILTGEGRAFSAGGDVKAMADPNGSFSGTGLKIRNHYRDNIHRAARALYGLDMPVIAAVNGAAIGLGCDVACMADIRIASDKAKFGVTFLKLGLVPGDGGSWLLPRVIGASRAAELFFTGDVIDAQTAADWGLVSRVVPHDTLLDEALALATKIAALPPHSLRLTKTLLRQGQNTSYDTALDMAAFAQVNAHATADYREGVAALIDKRPPDFKGE</sequence>
<dbReference type="CDD" id="cd06558">
    <property type="entry name" value="crotonase-like"/>
    <property type="match status" value="1"/>
</dbReference>
<evidence type="ECO:0000256" key="2">
    <source>
        <dbReference type="ARBA" id="ARBA00023239"/>
    </source>
</evidence>
<comment type="caution">
    <text evidence="3">The sequence shown here is derived from an EMBL/GenBank/DDBJ whole genome shotgun (WGS) entry which is preliminary data.</text>
</comment>
<dbReference type="InterPro" id="IPR029045">
    <property type="entry name" value="ClpP/crotonase-like_dom_sf"/>
</dbReference>
<dbReference type="PANTHER" id="PTHR11941:SF54">
    <property type="entry name" value="ENOYL-COA HYDRATASE, MITOCHONDRIAL"/>
    <property type="match status" value="1"/>
</dbReference>
<evidence type="ECO:0000256" key="1">
    <source>
        <dbReference type="ARBA" id="ARBA00005254"/>
    </source>
</evidence>
<reference evidence="3" key="1">
    <citation type="submission" date="2023-07" db="EMBL/GenBank/DDBJ databases">
        <authorList>
            <person name="Kim M.K."/>
        </authorList>
    </citation>
    <scope>NUCLEOTIDE SEQUENCE</scope>
    <source>
        <strain evidence="3">CA1-15</strain>
    </source>
</reference>
<dbReference type="Proteomes" id="UP001176468">
    <property type="component" value="Unassembled WGS sequence"/>
</dbReference>
<dbReference type="EMBL" id="JAUQSZ010000004">
    <property type="protein sequence ID" value="MDO7842246.1"/>
    <property type="molecule type" value="Genomic_DNA"/>
</dbReference>
<evidence type="ECO:0000313" key="3">
    <source>
        <dbReference type="EMBL" id="MDO7842246.1"/>
    </source>
</evidence>
<organism evidence="3 4">
    <name type="scientific">Sphingomonas immobilis</name>
    <dbReference type="NCBI Taxonomy" id="3063997"/>
    <lineage>
        <taxon>Bacteria</taxon>
        <taxon>Pseudomonadati</taxon>
        <taxon>Pseudomonadota</taxon>
        <taxon>Alphaproteobacteria</taxon>
        <taxon>Sphingomonadales</taxon>
        <taxon>Sphingomonadaceae</taxon>
        <taxon>Sphingomonas</taxon>
    </lineage>
</organism>
<dbReference type="RefSeq" id="WP_304560713.1">
    <property type="nucleotide sequence ID" value="NZ_JAUQSZ010000004.1"/>
</dbReference>
<dbReference type="Gene3D" id="3.90.226.10">
    <property type="entry name" value="2-enoyl-CoA Hydratase, Chain A, domain 1"/>
    <property type="match status" value="1"/>
</dbReference>
<dbReference type="NCBIfam" id="NF006699">
    <property type="entry name" value="PRK09245.1"/>
    <property type="match status" value="1"/>
</dbReference>
<proteinExistence type="inferred from homology"/>
<dbReference type="SUPFAM" id="SSF52096">
    <property type="entry name" value="ClpP/crotonase"/>
    <property type="match status" value="1"/>
</dbReference>
<keyword evidence="4" id="KW-1185">Reference proteome</keyword>
<gene>
    <name evidence="3" type="ORF">Q5H94_07900</name>
</gene>
<name>A0ABT8ZXF8_9SPHN</name>
<dbReference type="Pfam" id="PF00378">
    <property type="entry name" value="ECH_1"/>
    <property type="match status" value="1"/>
</dbReference>
<dbReference type="PANTHER" id="PTHR11941">
    <property type="entry name" value="ENOYL-COA HYDRATASE-RELATED"/>
    <property type="match status" value="1"/>
</dbReference>
<protein>
    <submittedName>
        <fullName evidence="3">Crotonase/enoyl-CoA hydratase family protein</fullName>
    </submittedName>
</protein>
<dbReference type="InterPro" id="IPR001753">
    <property type="entry name" value="Enoyl-CoA_hydra/iso"/>
</dbReference>
<dbReference type="InterPro" id="IPR014748">
    <property type="entry name" value="Enoyl-CoA_hydra_C"/>
</dbReference>
<accession>A0ABT8ZXF8</accession>
<dbReference type="Gene3D" id="1.10.12.10">
    <property type="entry name" value="Lyase 2-enoyl-coa Hydratase, Chain A, domain 2"/>
    <property type="match status" value="1"/>
</dbReference>
<evidence type="ECO:0000313" key="4">
    <source>
        <dbReference type="Proteomes" id="UP001176468"/>
    </source>
</evidence>